<evidence type="ECO:0000256" key="1">
    <source>
        <dbReference type="SAM" id="Phobius"/>
    </source>
</evidence>
<dbReference type="Proteomes" id="UP000018227">
    <property type="component" value="Unassembled WGS sequence"/>
</dbReference>
<reference evidence="2 3" key="1">
    <citation type="submission" date="2013-06" db="EMBL/GenBank/DDBJ databases">
        <authorList>
            <person name="Weinstock G."/>
            <person name="Sodergren E."/>
            <person name="Clifton S."/>
            <person name="Fulton L."/>
            <person name="Fulton B."/>
            <person name="Courtney L."/>
            <person name="Fronick C."/>
            <person name="Harrison M."/>
            <person name="Strong C."/>
            <person name="Farmer C."/>
            <person name="Delahaunty K."/>
            <person name="Markovic C."/>
            <person name="Hall O."/>
            <person name="Minx P."/>
            <person name="Tomlinson C."/>
            <person name="Mitreva M."/>
            <person name="Nelson J."/>
            <person name="Hou S."/>
            <person name="Wollam A."/>
            <person name="Pepin K.H."/>
            <person name="Johnson M."/>
            <person name="Bhonagiri V."/>
            <person name="Nash W.E."/>
            <person name="Warren W."/>
            <person name="Chinwalla A."/>
            <person name="Mardis E.R."/>
            <person name="Wilson R.K."/>
        </authorList>
    </citation>
    <scope>NUCLEOTIDE SEQUENCE [LARGE SCALE GENOMIC DNA]</scope>
    <source>
        <strain evidence="2 3">ATCC 51271</strain>
    </source>
</reference>
<keyword evidence="1" id="KW-0812">Transmembrane</keyword>
<name>V2XJG9_9FIRM</name>
<dbReference type="OrthoDB" id="1848927at2"/>
<gene>
    <name evidence="2" type="ORF">GCWU0000282_002448</name>
</gene>
<feature type="transmembrane region" description="Helical" evidence="1">
    <location>
        <begin position="81"/>
        <end position="100"/>
    </location>
</feature>
<dbReference type="HOGENOM" id="CLU_173126_0_0_9"/>
<protein>
    <submittedName>
        <fullName evidence="2">Uncharacterized protein</fullName>
    </submittedName>
</protein>
<dbReference type="eggNOG" id="ENOG50334B7">
    <property type="taxonomic scope" value="Bacteria"/>
</dbReference>
<evidence type="ECO:0000313" key="2">
    <source>
        <dbReference type="EMBL" id="ESL02314.1"/>
    </source>
</evidence>
<proteinExistence type="predicted"/>
<keyword evidence="1" id="KW-1133">Transmembrane helix</keyword>
<evidence type="ECO:0000313" key="3">
    <source>
        <dbReference type="Proteomes" id="UP000018227"/>
    </source>
</evidence>
<keyword evidence="1" id="KW-0472">Membrane</keyword>
<dbReference type="EMBL" id="ACIL03000016">
    <property type="protein sequence ID" value="ESL02314.1"/>
    <property type="molecule type" value="Genomic_DNA"/>
</dbReference>
<accession>V2XJG9</accession>
<organism evidence="2 3">
    <name type="scientific">Catonella morbi ATCC 51271</name>
    <dbReference type="NCBI Taxonomy" id="592026"/>
    <lineage>
        <taxon>Bacteria</taxon>
        <taxon>Bacillati</taxon>
        <taxon>Bacillota</taxon>
        <taxon>Clostridia</taxon>
        <taxon>Lachnospirales</taxon>
        <taxon>Lachnospiraceae</taxon>
        <taxon>Catonella</taxon>
    </lineage>
</organism>
<sequence>MEENNKKEEMVYIPYGIKNRREFFDGFGVSELKYTLMSLPLTAALAFFVRVVLGNVLISSLLIILIPAGTVMLVIKDKCNLSVVGYLMIMMRFSWARKYYPYKGEKWVI</sequence>
<comment type="caution">
    <text evidence="2">The sequence shown here is derived from an EMBL/GenBank/DDBJ whole genome shotgun (WGS) entry which is preliminary data.</text>
</comment>
<dbReference type="RefSeq" id="WP_023355308.1">
    <property type="nucleotide sequence ID" value="NZ_KI535369.1"/>
</dbReference>
<dbReference type="AlphaFoldDB" id="V2XJG9"/>
<dbReference type="STRING" id="592026.GCWU0000282_002448"/>
<keyword evidence="3" id="KW-1185">Reference proteome</keyword>